<reference evidence="1 2" key="1">
    <citation type="submission" date="2019-07" db="EMBL/GenBank/DDBJ databases">
        <title>Genome sequence of Acholeplasma laidlawii strain with increased resistance to erythromycin.</title>
        <authorList>
            <person name="Medvedeva E.S."/>
            <person name="Baranova N.B."/>
            <person name="Siniagina M.N."/>
            <person name="Mouzykantov A."/>
            <person name="Chernova O.A."/>
            <person name="Chernov V.M."/>
        </authorList>
    </citation>
    <scope>NUCLEOTIDE SEQUENCE [LARGE SCALE GENOMIC DNA]</scope>
    <source>
        <strain evidence="1 2">PG8REry</strain>
    </source>
</reference>
<evidence type="ECO:0008006" key="3">
    <source>
        <dbReference type="Google" id="ProtNLM"/>
    </source>
</evidence>
<evidence type="ECO:0000313" key="2">
    <source>
        <dbReference type="Proteomes" id="UP000315938"/>
    </source>
</evidence>
<dbReference type="EMBL" id="VKID01000001">
    <property type="protein sequence ID" value="TRX99935.1"/>
    <property type="molecule type" value="Genomic_DNA"/>
</dbReference>
<organism evidence="1 2">
    <name type="scientific">Acholeplasma laidlawii</name>
    <dbReference type="NCBI Taxonomy" id="2148"/>
    <lineage>
        <taxon>Bacteria</taxon>
        <taxon>Bacillati</taxon>
        <taxon>Mycoplasmatota</taxon>
        <taxon>Mollicutes</taxon>
        <taxon>Acholeplasmatales</taxon>
        <taxon>Acholeplasmataceae</taxon>
        <taxon>Acholeplasma</taxon>
    </lineage>
</organism>
<dbReference type="GeneID" id="41338788"/>
<gene>
    <name evidence="1" type="ORF">FNV44_02535</name>
</gene>
<dbReference type="Proteomes" id="UP000315938">
    <property type="component" value="Unassembled WGS sequence"/>
</dbReference>
<dbReference type="AlphaFoldDB" id="A0A553IIC1"/>
<proteinExistence type="predicted"/>
<comment type="caution">
    <text evidence="1">The sequence shown here is derived from an EMBL/GenBank/DDBJ whole genome shotgun (WGS) entry which is preliminary data.</text>
</comment>
<accession>A0A553IIC1</accession>
<dbReference type="RefSeq" id="WP_012242564.1">
    <property type="nucleotide sequence ID" value="NZ_JACAOE010000001.1"/>
</dbReference>
<sequence length="117" mass="13514">MGTKERLTYVYGLLNQVLPGHVHYALYVTDNAEPPFIVYQELSKNPKIYADDSYLVKQVTIQITLVTKTKDTTIESSLEEVLQNAGIDFRMISEYSVIDTGIYRVYEIKMEEIKNEQ</sequence>
<evidence type="ECO:0000313" key="1">
    <source>
        <dbReference type="EMBL" id="TRX99935.1"/>
    </source>
</evidence>
<name>A0A553IIC1_ACHLA</name>
<protein>
    <recommendedName>
        <fullName evidence="3">DUF3168 domain-containing protein</fullName>
    </recommendedName>
</protein>